<keyword evidence="3" id="KW-1185">Reference proteome</keyword>
<dbReference type="Proteomes" id="UP000193144">
    <property type="component" value="Unassembled WGS sequence"/>
</dbReference>
<evidence type="ECO:0000313" key="3">
    <source>
        <dbReference type="Proteomes" id="UP000193144"/>
    </source>
</evidence>
<dbReference type="AlphaFoldDB" id="A0A1Y2A1F6"/>
<feature type="compositionally biased region" description="Basic residues" evidence="1">
    <location>
        <begin position="234"/>
        <end position="249"/>
    </location>
</feature>
<accession>A0A1Y2A1F6</accession>
<reference evidence="2 3" key="1">
    <citation type="submission" date="2016-07" db="EMBL/GenBank/DDBJ databases">
        <title>Pervasive Adenine N6-methylation of Active Genes in Fungi.</title>
        <authorList>
            <consortium name="DOE Joint Genome Institute"/>
            <person name="Mondo S.J."/>
            <person name="Dannebaum R.O."/>
            <person name="Kuo R.C."/>
            <person name="Labutti K."/>
            <person name="Haridas S."/>
            <person name="Kuo A."/>
            <person name="Salamov A."/>
            <person name="Ahrendt S.R."/>
            <person name="Lipzen A."/>
            <person name="Sullivan W."/>
            <person name="Andreopoulos W.B."/>
            <person name="Clum A."/>
            <person name="Lindquist E."/>
            <person name="Daum C."/>
            <person name="Ramamoorthy G.K."/>
            <person name="Gryganskyi A."/>
            <person name="Culley D."/>
            <person name="Magnuson J.K."/>
            <person name="James T.Y."/>
            <person name="O'Malley M.A."/>
            <person name="Stajich J.E."/>
            <person name="Spatafora J.W."/>
            <person name="Visel A."/>
            <person name="Grigoriev I.V."/>
        </authorList>
    </citation>
    <scope>NUCLEOTIDE SEQUENCE [LARGE SCALE GENOMIC DNA]</scope>
    <source>
        <strain evidence="2 3">CBS 115471</strain>
    </source>
</reference>
<protein>
    <submittedName>
        <fullName evidence="2">Uncharacterized protein</fullName>
    </submittedName>
</protein>
<evidence type="ECO:0000256" key="1">
    <source>
        <dbReference type="SAM" id="MobiDB-lite"/>
    </source>
</evidence>
<organism evidence="2 3">
    <name type="scientific">Clohesyomyces aquaticus</name>
    <dbReference type="NCBI Taxonomy" id="1231657"/>
    <lineage>
        <taxon>Eukaryota</taxon>
        <taxon>Fungi</taxon>
        <taxon>Dikarya</taxon>
        <taxon>Ascomycota</taxon>
        <taxon>Pezizomycotina</taxon>
        <taxon>Dothideomycetes</taxon>
        <taxon>Pleosporomycetidae</taxon>
        <taxon>Pleosporales</taxon>
        <taxon>Lindgomycetaceae</taxon>
        <taxon>Clohesyomyces</taxon>
    </lineage>
</organism>
<proteinExistence type="predicted"/>
<feature type="region of interest" description="Disordered" evidence="1">
    <location>
        <begin position="230"/>
        <end position="259"/>
    </location>
</feature>
<dbReference type="EMBL" id="MCFA01000018">
    <property type="protein sequence ID" value="ORY16361.1"/>
    <property type="molecule type" value="Genomic_DNA"/>
</dbReference>
<feature type="region of interest" description="Disordered" evidence="1">
    <location>
        <begin position="113"/>
        <end position="156"/>
    </location>
</feature>
<comment type="caution">
    <text evidence="2">The sequence shown here is derived from an EMBL/GenBank/DDBJ whole genome shotgun (WGS) entry which is preliminary data.</text>
</comment>
<evidence type="ECO:0000313" key="2">
    <source>
        <dbReference type="EMBL" id="ORY16361.1"/>
    </source>
</evidence>
<sequence length="299" mass="31640">MAWQSGSRPSAAAPVACLGRGGLSRRFGVRHCMSPRAQEPPQLAAFRRDDLIRGLRASGGGVFNGWFGDDPTPADEPPTPARAVRWAPIGQSHASTLTTKESASGLRALQSATIQPSRGRGHGMALLPPAAPTAGSLASQESPDETKEARPPLSPSLLIALIATSARSGPMRRCPARDAAGEGDSAGARRRQSAGEPRTYAGRLAILLARAARRLRDYQSDSEQQFHPVLGKIGRSRSGKLAKKPAKRPGRTDSGQTQQWTDHGVRLCCELWPATVVQLCSHGAAVGTNEEPGADWDKG</sequence>
<feature type="region of interest" description="Disordered" evidence="1">
    <location>
        <begin position="168"/>
        <end position="197"/>
    </location>
</feature>
<gene>
    <name evidence="2" type="ORF">BCR34DRAFT_637824</name>
</gene>
<name>A0A1Y2A1F6_9PLEO</name>